<evidence type="ECO:0000256" key="1">
    <source>
        <dbReference type="ARBA" id="ARBA00004609"/>
    </source>
</evidence>
<dbReference type="GO" id="GO:0005886">
    <property type="term" value="C:plasma membrane"/>
    <property type="evidence" value="ECO:0007669"/>
    <property type="project" value="UniProtKB-SubCell"/>
</dbReference>
<dbReference type="EMBL" id="CM004468">
    <property type="protein sequence ID" value="OCT95468.1"/>
    <property type="molecule type" value="Genomic_DNA"/>
</dbReference>
<reference evidence="14" key="1">
    <citation type="journal article" date="2016" name="Nature">
        <title>Genome evolution in the allotetraploid frog Xenopus laevis.</title>
        <authorList>
            <person name="Session A.M."/>
            <person name="Uno Y."/>
            <person name="Kwon T."/>
            <person name="Chapman J.A."/>
            <person name="Toyoda A."/>
            <person name="Takahashi S."/>
            <person name="Fukui A."/>
            <person name="Hikosaka A."/>
            <person name="Suzuki A."/>
            <person name="Kondo M."/>
            <person name="van Heeringen S.J."/>
            <person name="Quigley I."/>
            <person name="Heinz S."/>
            <person name="Ogino H."/>
            <person name="Ochi H."/>
            <person name="Hellsten U."/>
            <person name="Lyons J.B."/>
            <person name="Simakov O."/>
            <person name="Putnam N."/>
            <person name="Stites J."/>
            <person name="Kuroki Y."/>
            <person name="Tanaka T."/>
            <person name="Michiue T."/>
            <person name="Watanabe M."/>
            <person name="Bogdanovic O."/>
            <person name="Lister R."/>
            <person name="Georgiou G."/>
            <person name="Paranjpe S.S."/>
            <person name="van Kruijsbergen I."/>
            <person name="Shu S."/>
            <person name="Carlson J."/>
            <person name="Kinoshita T."/>
            <person name="Ohta Y."/>
            <person name="Mawaribuchi S."/>
            <person name="Jenkins J."/>
            <person name="Grimwood J."/>
            <person name="Schmutz J."/>
            <person name="Mitros T."/>
            <person name="Mozaffari S.V."/>
            <person name="Suzuki Y."/>
            <person name="Haramoto Y."/>
            <person name="Yamamoto T.S."/>
            <person name="Takagi C."/>
            <person name="Heald R."/>
            <person name="Miller K."/>
            <person name="Haudenschild C."/>
            <person name="Kitzman J."/>
            <person name="Nakayama T."/>
            <person name="Izutsu Y."/>
            <person name="Robert J."/>
            <person name="Fortriede J."/>
            <person name="Burns K."/>
            <person name="Lotay V."/>
            <person name="Karimi K."/>
            <person name="Yasuoka Y."/>
            <person name="Dichmann D.S."/>
            <person name="Flajnik M.F."/>
            <person name="Houston D.W."/>
            <person name="Shendure J."/>
            <person name="DuPasquier L."/>
            <person name="Vize P.D."/>
            <person name="Zorn A.M."/>
            <person name="Ito M."/>
            <person name="Marcotte E.M."/>
            <person name="Wallingford J.B."/>
            <person name="Ito Y."/>
            <person name="Asashima M."/>
            <person name="Ueno N."/>
            <person name="Matsuda Y."/>
            <person name="Veenstra G.J."/>
            <person name="Fujiyama A."/>
            <person name="Harland R.M."/>
            <person name="Taira M."/>
            <person name="Rokhsar D.S."/>
        </authorList>
    </citation>
    <scope>NUCLEOTIDE SEQUENCE [LARGE SCALE GENOMIC DNA]</scope>
    <source>
        <strain evidence="14">J</strain>
    </source>
</reference>
<dbReference type="Proteomes" id="UP000694892">
    <property type="component" value="Chromosome 2L"/>
</dbReference>
<feature type="non-terminal residue" evidence="13">
    <location>
        <position position="1"/>
    </location>
</feature>
<keyword evidence="4 12" id="KW-0336">GPI-anchor</keyword>
<dbReference type="OMA" id="NIRFRPY"/>
<evidence type="ECO:0000256" key="7">
    <source>
        <dbReference type="ARBA" id="ARBA00023136"/>
    </source>
</evidence>
<proteinExistence type="inferred from homology"/>
<evidence type="ECO:0000256" key="3">
    <source>
        <dbReference type="ARBA" id="ARBA00022475"/>
    </source>
</evidence>
<evidence type="ECO:0000256" key="2">
    <source>
        <dbReference type="ARBA" id="ARBA00010260"/>
    </source>
</evidence>
<comment type="subcellular location">
    <subcellularLocation>
        <location evidence="1 12">Cell membrane</location>
        <topology evidence="1 12">Lipid-anchor</topology>
        <topology evidence="1 12">GPI-anchor</topology>
    </subcellularLocation>
</comment>
<evidence type="ECO:0000256" key="11">
    <source>
        <dbReference type="RuleBase" id="RU003518"/>
    </source>
</evidence>
<keyword evidence="7 12" id="KW-0472">Membrane</keyword>
<dbReference type="InterPro" id="IPR001863">
    <property type="entry name" value="Glypican"/>
</dbReference>
<keyword evidence="10 12" id="KW-0449">Lipoprotein</keyword>
<dbReference type="GO" id="GO:0098552">
    <property type="term" value="C:side of membrane"/>
    <property type="evidence" value="ECO:0007669"/>
    <property type="project" value="UniProtKB-KW"/>
</dbReference>
<evidence type="ECO:0000313" key="14">
    <source>
        <dbReference type="Proteomes" id="UP000694892"/>
    </source>
</evidence>
<evidence type="ECO:0000256" key="10">
    <source>
        <dbReference type="ARBA" id="ARBA00023288"/>
    </source>
</evidence>
<dbReference type="PANTHER" id="PTHR10822">
    <property type="entry name" value="GLYPICAN"/>
    <property type="match status" value="1"/>
</dbReference>
<evidence type="ECO:0000256" key="8">
    <source>
        <dbReference type="ARBA" id="ARBA00023180"/>
    </source>
</evidence>
<keyword evidence="9 12" id="KW-0357">Heparan sulfate</keyword>
<evidence type="ECO:0000256" key="5">
    <source>
        <dbReference type="ARBA" id="ARBA00022729"/>
    </source>
</evidence>
<comment type="function">
    <text evidence="12">Cell surface proteoglycan.</text>
</comment>
<dbReference type="GO" id="GO:0045202">
    <property type="term" value="C:synapse"/>
    <property type="evidence" value="ECO:0007669"/>
    <property type="project" value="TreeGrafter"/>
</dbReference>
<dbReference type="Pfam" id="PF01153">
    <property type="entry name" value="Glypican"/>
    <property type="match status" value="1"/>
</dbReference>
<dbReference type="GO" id="GO:0016477">
    <property type="term" value="P:cell migration"/>
    <property type="evidence" value="ECO:0007669"/>
    <property type="project" value="TreeGrafter"/>
</dbReference>
<dbReference type="GO" id="GO:0005576">
    <property type="term" value="C:extracellular region"/>
    <property type="evidence" value="ECO:0007669"/>
    <property type="project" value="TreeGrafter"/>
</dbReference>
<accession>A0A974DNY5</accession>
<keyword evidence="3" id="KW-1003">Cell membrane</keyword>
<keyword evidence="5" id="KW-0732">Signal</keyword>
<evidence type="ECO:0000256" key="4">
    <source>
        <dbReference type="ARBA" id="ARBA00022622"/>
    </source>
</evidence>
<evidence type="ECO:0000256" key="6">
    <source>
        <dbReference type="ARBA" id="ARBA00022974"/>
    </source>
</evidence>
<dbReference type="AlphaFoldDB" id="A0A974DNY5"/>
<dbReference type="GO" id="GO:0009966">
    <property type="term" value="P:regulation of signal transduction"/>
    <property type="evidence" value="ECO:0007669"/>
    <property type="project" value="InterPro"/>
</dbReference>
<evidence type="ECO:0000256" key="12">
    <source>
        <dbReference type="RuleBase" id="RU003519"/>
    </source>
</evidence>
<evidence type="ECO:0000313" key="13">
    <source>
        <dbReference type="EMBL" id="OCT95468.1"/>
    </source>
</evidence>
<keyword evidence="8" id="KW-0325">Glycoprotein</keyword>
<gene>
    <name evidence="13" type="ORF">XELAEV_180131533mg</name>
</gene>
<dbReference type="GO" id="GO:1905475">
    <property type="term" value="P:regulation of protein localization to membrane"/>
    <property type="evidence" value="ECO:0007669"/>
    <property type="project" value="TreeGrafter"/>
</dbReference>
<name>A0A974DNY5_XENLA</name>
<comment type="similarity">
    <text evidence="2 11">Belongs to the glypican family.</text>
</comment>
<feature type="non-terminal residue" evidence="13">
    <location>
        <position position="101"/>
    </location>
</feature>
<sequence>AMLLVVDRLEGPFNIESVMGPIDVKISEAITSMQENSVQVSGKVFIGCGQPKSPPLLRLSRSFSQSNNVRFHPYIAEERPTTAAETSLDRLRTLWRTMQNA</sequence>
<keyword evidence="6 12" id="KW-0654">Proteoglycan</keyword>
<evidence type="ECO:0000256" key="9">
    <source>
        <dbReference type="ARBA" id="ARBA00023207"/>
    </source>
</evidence>
<dbReference type="GO" id="GO:0009986">
    <property type="term" value="C:cell surface"/>
    <property type="evidence" value="ECO:0007669"/>
    <property type="project" value="TreeGrafter"/>
</dbReference>
<dbReference type="PANTHER" id="PTHR10822:SF31">
    <property type="entry name" value="GLYPICAN-6"/>
    <property type="match status" value="1"/>
</dbReference>
<protein>
    <submittedName>
        <fullName evidence="13">Uncharacterized protein</fullName>
    </submittedName>
</protein>
<organism evidence="13 14">
    <name type="scientific">Xenopus laevis</name>
    <name type="common">African clawed frog</name>
    <dbReference type="NCBI Taxonomy" id="8355"/>
    <lineage>
        <taxon>Eukaryota</taxon>
        <taxon>Metazoa</taxon>
        <taxon>Chordata</taxon>
        <taxon>Craniata</taxon>
        <taxon>Vertebrata</taxon>
        <taxon>Euteleostomi</taxon>
        <taxon>Amphibia</taxon>
        <taxon>Batrachia</taxon>
        <taxon>Anura</taxon>
        <taxon>Pipoidea</taxon>
        <taxon>Pipidae</taxon>
        <taxon>Xenopodinae</taxon>
        <taxon>Xenopus</taxon>
        <taxon>Xenopus</taxon>
    </lineage>
</organism>